<dbReference type="InterPro" id="IPR044595">
    <property type="entry name" value="KMD1-4"/>
</dbReference>
<sequence>MGSASENPQIGAEELLPGLPDALTIEHISTRVPWGKLYALSKTWRHAIRSGQVYEARFRANTCRTLVAMIHCSPTQKPRTSLYDEYEEFHEFLPHILPFFDQSLSLYNPAADTWYSLPPIPDVDVGIPHNCELVYLKNRGKLYLLGGGDEASNTGSRKQVYVLDLWSKQDGWKRCADMSTPRERFSSGVMNGKVYVFGGECHRRLFRPPEWCAAEMYDPEEDVWTPIAPMLHASAEEVLVVDEALTLDGFFLVRGHFEGHYEGPLKEPVVERRFVEIYNPYKDQWGKLERDINTFGPGTHMMTVDGNFYFFEKNHVIRYDFRTRTPSSQINSLKIIDEARKLDDGHVCTAAPAGDGEVLTLHKWPRNQWSHWNQAAILLKSKGLGSKTCSLQWEKVSCGCEFDTDYTRMCVVKI</sequence>
<dbReference type="SUPFAM" id="SSF117281">
    <property type="entry name" value="Kelch motif"/>
    <property type="match status" value="1"/>
</dbReference>
<dbReference type="AlphaFoldDB" id="A0ABD1XZ33"/>
<reference evidence="1 2" key="1">
    <citation type="submission" date="2024-09" db="EMBL/GenBank/DDBJ databases">
        <title>Chromosome-scale assembly of Riccia fluitans.</title>
        <authorList>
            <person name="Paukszto L."/>
            <person name="Sawicki J."/>
            <person name="Karawczyk K."/>
            <person name="Piernik-Szablinska J."/>
            <person name="Szczecinska M."/>
            <person name="Mazdziarz M."/>
        </authorList>
    </citation>
    <scope>NUCLEOTIDE SEQUENCE [LARGE SCALE GENOMIC DNA]</scope>
    <source>
        <strain evidence="1">Rf_01</strain>
        <tissue evidence="1">Aerial parts of the thallus</tissue>
    </source>
</reference>
<dbReference type="Gene3D" id="2.120.10.80">
    <property type="entry name" value="Kelch-type beta propeller"/>
    <property type="match status" value="1"/>
</dbReference>
<evidence type="ECO:0000313" key="1">
    <source>
        <dbReference type="EMBL" id="KAL2613136.1"/>
    </source>
</evidence>
<accession>A0ABD1XZ33</accession>
<dbReference type="Pfam" id="PF01344">
    <property type="entry name" value="Kelch_1"/>
    <property type="match status" value="1"/>
</dbReference>
<dbReference type="SMART" id="SM00612">
    <property type="entry name" value="Kelch"/>
    <property type="match status" value="2"/>
</dbReference>
<dbReference type="PANTHER" id="PTHR46407">
    <property type="entry name" value="OS02G0208700 PROTEIN"/>
    <property type="match status" value="1"/>
</dbReference>
<dbReference type="PANTHER" id="PTHR46407:SF3">
    <property type="entry name" value="OS02G0208700 PROTEIN"/>
    <property type="match status" value="1"/>
</dbReference>
<proteinExistence type="predicted"/>
<dbReference type="EMBL" id="JBHFFA010000007">
    <property type="protein sequence ID" value="KAL2613136.1"/>
    <property type="molecule type" value="Genomic_DNA"/>
</dbReference>
<gene>
    <name evidence="1" type="ORF">R1flu_024828</name>
</gene>
<organism evidence="1 2">
    <name type="scientific">Riccia fluitans</name>
    <dbReference type="NCBI Taxonomy" id="41844"/>
    <lineage>
        <taxon>Eukaryota</taxon>
        <taxon>Viridiplantae</taxon>
        <taxon>Streptophyta</taxon>
        <taxon>Embryophyta</taxon>
        <taxon>Marchantiophyta</taxon>
        <taxon>Marchantiopsida</taxon>
        <taxon>Marchantiidae</taxon>
        <taxon>Marchantiales</taxon>
        <taxon>Ricciaceae</taxon>
        <taxon>Riccia</taxon>
    </lineage>
</organism>
<protein>
    <submittedName>
        <fullName evidence="1">Uncharacterized protein</fullName>
    </submittedName>
</protein>
<dbReference type="InterPro" id="IPR006652">
    <property type="entry name" value="Kelch_1"/>
</dbReference>
<evidence type="ECO:0000313" key="2">
    <source>
        <dbReference type="Proteomes" id="UP001605036"/>
    </source>
</evidence>
<dbReference type="Proteomes" id="UP001605036">
    <property type="component" value="Unassembled WGS sequence"/>
</dbReference>
<name>A0ABD1XZ33_9MARC</name>
<dbReference type="InterPro" id="IPR015915">
    <property type="entry name" value="Kelch-typ_b-propeller"/>
</dbReference>
<keyword evidence="2" id="KW-1185">Reference proteome</keyword>
<comment type="caution">
    <text evidence="1">The sequence shown here is derived from an EMBL/GenBank/DDBJ whole genome shotgun (WGS) entry which is preliminary data.</text>
</comment>